<evidence type="ECO:0000259" key="2">
    <source>
        <dbReference type="Pfam" id="PF04650"/>
    </source>
</evidence>
<dbReference type="RefSeq" id="WP_317610734.1">
    <property type="nucleotide sequence ID" value="NZ_JAGQEX010000066.1"/>
</dbReference>
<dbReference type="NCBIfam" id="TIGR01168">
    <property type="entry name" value="YSIRK_signal"/>
    <property type="match status" value="1"/>
</dbReference>
<evidence type="ECO:0000256" key="1">
    <source>
        <dbReference type="ARBA" id="ARBA00022729"/>
    </source>
</evidence>
<protein>
    <submittedName>
        <fullName evidence="3">YSIRK-type signal peptide-containing protein</fullName>
    </submittedName>
</protein>
<gene>
    <name evidence="3" type="ORF">KB584_11995</name>
</gene>
<sequence>MFSKARGTQYDASQTKQRFSIKKFKFGAASVLV</sequence>
<keyword evidence="1" id="KW-0732">Signal</keyword>
<proteinExistence type="predicted"/>
<dbReference type="AlphaFoldDB" id="A0AAE4Q839"/>
<dbReference type="Proteomes" id="UP001186118">
    <property type="component" value="Unassembled WGS sequence"/>
</dbReference>
<name>A0AAE4Q839_STRCB</name>
<evidence type="ECO:0000313" key="4">
    <source>
        <dbReference type="Proteomes" id="UP001186118"/>
    </source>
</evidence>
<organism evidence="3 4">
    <name type="scientific">Streptococcus canis</name>
    <dbReference type="NCBI Taxonomy" id="1329"/>
    <lineage>
        <taxon>Bacteria</taxon>
        <taxon>Bacillati</taxon>
        <taxon>Bacillota</taxon>
        <taxon>Bacilli</taxon>
        <taxon>Lactobacillales</taxon>
        <taxon>Streptococcaceae</taxon>
        <taxon>Streptococcus</taxon>
    </lineage>
</organism>
<dbReference type="InterPro" id="IPR005877">
    <property type="entry name" value="YSIRK_signal_dom"/>
</dbReference>
<reference evidence="3" key="1">
    <citation type="submission" date="2021-04" db="EMBL/GenBank/DDBJ databases">
        <title>Draft genomes of 20 S. canis strains.</title>
        <authorList>
            <person name="Pagnossin D."/>
            <person name="Weir W."/>
            <person name="Smith A."/>
            <person name="Ure R."/>
            <person name="Oravcova K."/>
        </authorList>
    </citation>
    <scope>NUCLEOTIDE SEQUENCE</scope>
    <source>
        <strain evidence="3">284</strain>
    </source>
</reference>
<feature type="non-terminal residue" evidence="3">
    <location>
        <position position="33"/>
    </location>
</feature>
<feature type="domain" description="YSIRK Gram-positive signal peptide" evidence="2">
    <location>
        <begin position="15"/>
        <end position="33"/>
    </location>
</feature>
<accession>A0AAE4Q839</accession>
<dbReference type="Pfam" id="PF04650">
    <property type="entry name" value="YSIRK_signal"/>
    <property type="match status" value="1"/>
</dbReference>
<dbReference type="EMBL" id="JAGQEX010000066">
    <property type="protein sequence ID" value="MDV5978128.1"/>
    <property type="molecule type" value="Genomic_DNA"/>
</dbReference>
<evidence type="ECO:0000313" key="3">
    <source>
        <dbReference type="EMBL" id="MDV5978128.1"/>
    </source>
</evidence>
<comment type="caution">
    <text evidence="3">The sequence shown here is derived from an EMBL/GenBank/DDBJ whole genome shotgun (WGS) entry which is preliminary data.</text>
</comment>